<name>A0A7U9TKG1_9MOLU</name>
<dbReference type="InterPro" id="IPR029787">
    <property type="entry name" value="Nucleotide_cyclase"/>
</dbReference>
<keyword evidence="2" id="KW-1185">Reference proteome</keyword>
<proteinExistence type="predicted"/>
<evidence type="ECO:0000313" key="2">
    <source>
        <dbReference type="Proteomes" id="UP000620133"/>
    </source>
</evidence>
<sequence>MYINLVLQLEILLVNLIITGLLATRKYKIKTTVISLILFTFLSVLFYFVLNPDDSSRYYHLIAGFTFIIPLILLYKESVFKMTTIMFFSWTQTMIISNISLSLANIIDAKLIILPIVFHTILLAIAFPLIKIFAQKTYKVIIEGISNDTTKLLMVLATILFSMSIIFGYFISGDIVIIITLLLLEIANISVYTLLRDFINKSKTVISLNKLAFTDSLTKLENRFSLFTNTNQLIEQHIPFHCIYMDLDGLKSVNDTYGHLVGDKYLQYFSSAVIKSISKESKFYRIAGDEFVCITEDVNVNIDELKSKIVQNFNPELNFKGVSIGYSTYKKDGETLDTLLGVADSKMYKRKKVR</sequence>
<dbReference type="Proteomes" id="UP000620133">
    <property type="component" value="Chromosome"/>
</dbReference>
<dbReference type="SUPFAM" id="SSF55073">
    <property type="entry name" value="Nucleotide cyclase"/>
    <property type="match status" value="1"/>
</dbReference>
<accession>A0A7U9TKG1</accession>
<dbReference type="KEGG" id="manr:MPAN_001510"/>
<dbReference type="PANTHER" id="PTHR46663">
    <property type="entry name" value="DIGUANYLATE CYCLASE DGCT-RELATED"/>
    <property type="match status" value="1"/>
</dbReference>
<dbReference type="AlphaFoldDB" id="A0A7U9TKG1"/>
<organism evidence="1 2">
    <name type="scientific">Mariniplasma anaerobium</name>
    <dbReference type="NCBI Taxonomy" id="2735436"/>
    <lineage>
        <taxon>Bacteria</taxon>
        <taxon>Bacillati</taxon>
        <taxon>Mycoplasmatota</taxon>
        <taxon>Mollicutes</taxon>
        <taxon>Acholeplasmatales</taxon>
        <taxon>Acholeplasmataceae</taxon>
        <taxon>Mariniplasma</taxon>
    </lineage>
</organism>
<dbReference type="PROSITE" id="PS50887">
    <property type="entry name" value="GGDEF"/>
    <property type="match status" value="1"/>
</dbReference>
<dbReference type="Pfam" id="PF00990">
    <property type="entry name" value="GGDEF"/>
    <property type="match status" value="1"/>
</dbReference>
<dbReference type="InterPro" id="IPR052163">
    <property type="entry name" value="DGC-Regulatory_Protein"/>
</dbReference>
<evidence type="ECO:0000313" key="1">
    <source>
        <dbReference type="EMBL" id="BCR35258.1"/>
    </source>
</evidence>
<dbReference type="SMART" id="SM00267">
    <property type="entry name" value="GGDEF"/>
    <property type="match status" value="1"/>
</dbReference>
<dbReference type="EMBL" id="AP024412">
    <property type="protein sequence ID" value="BCR35258.1"/>
    <property type="molecule type" value="Genomic_DNA"/>
</dbReference>
<dbReference type="Gene3D" id="3.30.70.270">
    <property type="match status" value="1"/>
</dbReference>
<dbReference type="InterPro" id="IPR000160">
    <property type="entry name" value="GGDEF_dom"/>
</dbReference>
<dbReference type="InterPro" id="IPR043128">
    <property type="entry name" value="Rev_trsase/Diguanyl_cyclase"/>
</dbReference>
<dbReference type="RefSeq" id="WP_176239127.1">
    <property type="nucleotide sequence ID" value="NZ_AP024412.1"/>
</dbReference>
<dbReference type="CDD" id="cd01949">
    <property type="entry name" value="GGDEF"/>
    <property type="match status" value="1"/>
</dbReference>
<reference evidence="1" key="1">
    <citation type="submission" date="2021-01" db="EMBL/GenBank/DDBJ databases">
        <title>Draft genome sequence of Acholeplasmataceae bacterium strain Mahy22.</title>
        <authorList>
            <person name="Watanabe M."/>
            <person name="Kojima H."/>
            <person name="Fukui M."/>
        </authorList>
    </citation>
    <scope>NUCLEOTIDE SEQUENCE</scope>
    <source>
        <strain evidence="1">Mahy22</strain>
    </source>
</reference>
<gene>
    <name evidence="1" type="ORF">MPAN_001510</name>
</gene>
<dbReference type="NCBIfam" id="TIGR00254">
    <property type="entry name" value="GGDEF"/>
    <property type="match status" value="1"/>
</dbReference>
<protein>
    <submittedName>
        <fullName evidence="1">GGDEF domain-containing protein</fullName>
    </submittedName>
</protein>
<dbReference type="PANTHER" id="PTHR46663:SF2">
    <property type="entry name" value="GGDEF DOMAIN-CONTAINING PROTEIN"/>
    <property type="match status" value="1"/>
</dbReference>